<accession>A0AAE3ANJ3</accession>
<name>A0AAE3ANJ3_9FIRM</name>
<organism evidence="2 3">
    <name type="scientific">Brotaphodocola catenula</name>
    <dbReference type="NCBI Taxonomy" id="2885361"/>
    <lineage>
        <taxon>Bacteria</taxon>
        <taxon>Bacillati</taxon>
        <taxon>Bacillota</taxon>
        <taxon>Clostridia</taxon>
        <taxon>Lachnospirales</taxon>
        <taxon>Lachnospiraceae</taxon>
        <taxon>Brotaphodocola</taxon>
    </lineage>
</organism>
<dbReference type="AlphaFoldDB" id="A0AAE3ANJ3"/>
<evidence type="ECO:0000256" key="1">
    <source>
        <dbReference type="SAM" id="Phobius"/>
    </source>
</evidence>
<dbReference type="EMBL" id="JAJEPU010000004">
    <property type="protein sequence ID" value="MCC2163750.1"/>
    <property type="molecule type" value="Genomic_DNA"/>
</dbReference>
<comment type="caution">
    <text evidence="2">The sequence shown here is derived from an EMBL/GenBank/DDBJ whole genome shotgun (WGS) entry which is preliminary data.</text>
</comment>
<feature type="transmembrane region" description="Helical" evidence="1">
    <location>
        <begin position="15"/>
        <end position="36"/>
    </location>
</feature>
<dbReference type="Proteomes" id="UP001198962">
    <property type="component" value="Unassembled WGS sequence"/>
</dbReference>
<evidence type="ECO:0000313" key="2">
    <source>
        <dbReference type="EMBL" id="MCC2163750.1"/>
    </source>
</evidence>
<keyword evidence="1" id="KW-0472">Membrane</keyword>
<keyword evidence="1" id="KW-1133">Transmembrane helix</keyword>
<proteinExistence type="predicted"/>
<dbReference type="RefSeq" id="WP_177977347.1">
    <property type="nucleotide sequence ID" value="NZ_JAJEPU010000004.1"/>
</dbReference>
<reference evidence="2" key="1">
    <citation type="submission" date="2021-10" db="EMBL/GenBank/DDBJ databases">
        <title>Anaerobic single-cell dispensing facilitates the cultivation of human gut bacteria.</title>
        <authorList>
            <person name="Afrizal A."/>
        </authorList>
    </citation>
    <scope>NUCLEOTIDE SEQUENCE</scope>
    <source>
        <strain evidence="2">CLA-AA-H274</strain>
    </source>
</reference>
<keyword evidence="3" id="KW-1185">Reference proteome</keyword>
<gene>
    <name evidence="2" type="ORF">LKD32_02445</name>
</gene>
<sequence length="153" mass="16450">MSSKTKIVVLRMKEIIYTAVFIGFGIFLILLLVIMFRPKKDTPASAKGTVYHPGVYSSALHLGSQEVNVEVTVDAVEITGVTLVPLSDSVSAMYPLVAPSAKNLSGQICATQSLKNLTYPQESKYTSQALIRAVERALAKASVSTTETLFPGL</sequence>
<keyword evidence="1" id="KW-0812">Transmembrane</keyword>
<protein>
    <submittedName>
        <fullName evidence="2">Uncharacterized protein</fullName>
    </submittedName>
</protein>
<evidence type="ECO:0000313" key="3">
    <source>
        <dbReference type="Proteomes" id="UP001198962"/>
    </source>
</evidence>